<dbReference type="AlphaFoldDB" id="A0A5S5BZH8"/>
<evidence type="ECO:0000256" key="1">
    <source>
        <dbReference type="SAM" id="Coils"/>
    </source>
</evidence>
<keyword evidence="1" id="KW-0175">Coiled coil</keyword>
<proteinExistence type="predicted"/>
<feature type="domain" description="Myb-like" evidence="2">
    <location>
        <begin position="5"/>
        <end position="57"/>
    </location>
</feature>
<dbReference type="Proteomes" id="UP000323257">
    <property type="component" value="Unassembled WGS sequence"/>
</dbReference>
<evidence type="ECO:0000313" key="4">
    <source>
        <dbReference type="Proteomes" id="UP000323257"/>
    </source>
</evidence>
<keyword evidence="4" id="KW-1185">Reference proteome</keyword>
<dbReference type="RefSeq" id="WP_148930986.1">
    <property type="nucleotide sequence ID" value="NZ_VNHS01000008.1"/>
</dbReference>
<dbReference type="InterPro" id="IPR009057">
    <property type="entry name" value="Homeodomain-like_sf"/>
</dbReference>
<dbReference type="PANTHER" id="PTHR41302">
    <property type="entry name" value="PRESPORE-SPECIFIC TRANSCRIPTIONAL REGULATOR RSFA-RELATED"/>
    <property type="match status" value="1"/>
</dbReference>
<dbReference type="PANTHER" id="PTHR41302:SF2">
    <property type="entry name" value="PRESPORE SPECIFIC TRANSCRIPTIONAL ACTIVATOR RSFA"/>
    <property type="match status" value="1"/>
</dbReference>
<evidence type="ECO:0000313" key="3">
    <source>
        <dbReference type="EMBL" id="TYP72349.1"/>
    </source>
</evidence>
<dbReference type="InterPro" id="IPR014243">
    <property type="entry name" value="RsfA-like"/>
</dbReference>
<organism evidence="3 4">
    <name type="scientific">Paenibacillus methanolicus</name>
    <dbReference type="NCBI Taxonomy" id="582686"/>
    <lineage>
        <taxon>Bacteria</taxon>
        <taxon>Bacillati</taxon>
        <taxon>Bacillota</taxon>
        <taxon>Bacilli</taxon>
        <taxon>Bacillales</taxon>
        <taxon>Paenibacillaceae</taxon>
        <taxon>Paenibacillus</taxon>
    </lineage>
</organism>
<dbReference type="Pfam" id="PF13921">
    <property type="entry name" value="Myb_DNA-bind_6"/>
    <property type="match status" value="1"/>
</dbReference>
<evidence type="ECO:0000259" key="2">
    <source>
        <dbReference type="PROSITE" id="PS50090"/>
    </source>
</evidence>
<dbReference type="InterPro" id="IPR001005">
    <property type="entry name" value="SANT/Myb"/>
</dbReference>
<dbReference type="Gene3D" id="1.20.5.490">
    <property type="entry name" value="Single helix bin"/>
    <property type="match status" value="1"/>
</dbReference>
<sequence>MKLNRKDQWTPEDDAILAGIVLEYIREGRTQLGAFDAVGERLGRTSAACGFRWNSEVRKQYNEEIKQAKLARKQLTGRGRNTVLHFRQLLKTSAPAHDQAGEAETGAFLAGIIQLAEQHQSQVNGMEQTIQTLRAQLSERDNVIASLQERLNRVDNTLPSDTQTFLAILERARRLGVIESTTEQSG</sequence>
<dbReference type="PROSITE" id="PS50090">
    <property type="entry name" value="MYB_LIKE"/>
    <property type="match status" value="1"/>
</dbReference>
<dbReference type="EMBL" id="VNHS01000008">
    <property type="protein sequence ID" value="TYP72349.1"/>
    <property type="molecule type" value="Genomic_DNA"/>
</dbReference>
<gene>
    <name evidence="3" type="ORF">BCM02_1083</name>
</gene>
<accession>A0A5S5BZH8</accession>
<protein>
    <submittedName>
        <fullName evidence="3">Prespore-specific regulator</fullName>
    </submittedName>
</protein>
<reference evidence="3 4" key="1">
    <citation type="submission" date="2019-07" db="EMBL/GenBank/DDBJ databases">
        <title>Genomic Encyclopedia of Type Strains, Phase III (KMG-III): the genomes of soil and plant-associated and newly described type strains.</title>
        <authorList>
            <person name="Whitman W."/>
        </authorList>
    </citation>
    <scope>NUCLEOTIDE SEQUENCE [LARGE SCALE GENOMIC DNA]</scope>
    <source>
        <strain evidence="3 4">BL24</strain>
    </source>
</reference>
<feature type="coiled-coil region" evidence="1">
    <location>
        <begin position="116"/>
        <end position="150"/>
    </location>
</feature>
<dbReference type="SUPFAM" id="SSF46689">
    <property type="entry name" value="Homeodomain-like"/>
    <property type="match status" value="1"/>
</dbReference>
<dbReference type="OrthoDB" id="2845592at2"/>
<name>A0A5S5BZH8_9BACL</name>
<comment type="caution">
    <text evidence="3">The sequence shown here is derived from an EMBL/GenBank/DDBJ whole genome shotgun (WGS) entry which is preliminary data.</text>
</comment>